<dbReference type="SUPFAM" id="SSF54427">
    <property type="entry name" value="NTF2-like"/>
    <property type="match status" value="1"/>
</dbReference>
<proteinExistence type="predicted"/>
<evidence type="ECO:0000313" key="2">
    <source>
        <dbReference type="Proteomes" id="UP000655759"/>
    </source>
</evidence>
<comment type="caution">
    <text evidence="1">The sequence shown here is derived from an EMBL/GenBank/DDBJ whole genome shotgun (WGS) entry which is preliminary data.</text>
</comment>
<organism evidence="1 2">
    <name type="scientific">Candidatus Nitrosotenuis uzonensis</name>
    <dbReference type="NCBI Taxonomy" id="1407055"/>
    <lineage>
        <taxon>Archaea</taxon>
        <taxon>Nitrososphaerota</taxon>
        <taxon>Candidatus Nitrosotenuis</taxon>
    </lineage>
</organism>
<dbReference type="EMBL" id="CAJNAQ010000001">
    <property type="protein sequence ID" value="CAE6484204.1"/>
    <property type="molecule type" value="Genomic_DNA"/>
</dbReference>
<sequence>MSPNVETIRNFYDAFKVQDKESYQNMCAEDIEWSTMNGMPNGGIFVGKERFLTNTFQKCSQILKNSMPHQKSFWMRAKT</sequence>
<dbReference type="AlphaFoldDB" id="A0A812ETH4"/>
<evidence type="ECO:0008006" key="3">
    <source>
        <dbReference type="Google" id="ProtNLM"/>
    </source>
</evidence>
<dbReference type="Proteomes" id="UP000655759">
    <property type="component" value="Unassembled WGS sequence"/>
</dbReference>
<gene>
    <name evidence="1" type="ORF">NUZ5A_10008</name>
</gene>
<dbReference type="InterPro" id="IPR032710">
    <property type="entry name" value="NTF2-like_dom_sf"/>
</dbReference>
<protein>
    <recommendedName>
        <fullName evidence="3">SnoaL-like domain-containing protein</fullName>
    </recommendedName>
</protein>
<evidence type="ECO:0000313" key="1">
    <source>
        <dbReference type="EMBL" id="CAE6484204.1"/>
    </source>
</evidence>
<reference evidence="1" key="1">
    <citation type="submission" date="2021-02" db="EMBL/GenBank/DDBJ databases">
        <authorList>
            <person name="Han P."/>
        </authorList>
    </citation>
    <scope>NUCLEOTIDE SEQUENCE</scope>
    <source>
        <strain evidence="1">Candidatus Nitrosotenuis uzonensis 5A</strain>
    </source>
</reference>
<dbReference type="Gene3D" id="3.10.450.50">
    <property type="match status" value="1"/>
</dbReference>
<accession>A0A812ETH4</accession>
<name>A0A812ETH4_9ARCH</name>